<evidence type="ECO:0000256" key="1">
    <source>
        <dbReference type="SAM" id="Phobius"/>
    </source>
</evidence>
<accession>A0ABU0FGE6</accession>
<protein>
    <submittedName>
        <fullName evidence="2">MFS family arabinose efflux permease</fullName>
    </submittedName>
</protein>
<keyword evidence="1" id="KW-0812">Transmembrane</keyword>
<dbReference type="SUPFAM" id="SSF103473">
    <property type="entry name" value="MFS general substrate transporter"/>
    <property type="match status" value="1"/>
</dbReference>
<evidence type="ECO:0000313" key="3">
    <source>
        <dbReference type="Proteomes" id="UP001237448"/>
    </source>
</evidence>
<keyword evidence="1" id="KW-0472">Membrane</keyword>
<name>A0ABU0FGE6_9HYPH</name>
<keyword evidence="1" id="KW-1133">Transmembrane helix</keyword>
<proteinExistence type="predicted"/>
<feature type="transmembrane region" description="Helical" evidence="1">
    <location>
        <begin position="12"/>
        <end position="35"/>
    </location>
</feature>
<reference evidence="2 3" key="1">
    <citation type="submission" date="2023-07" db="EMBL/GenBank/DDBJ databases">
        <title>Genomic Encyclopedia of Type Strains, Phase IV (KMG-IV): sequencing the most valuable type-strain genomes for metagenomic binning, comparative biology and taxonomic classification.</title>
        <authorList>
            <person name="Goeker M."/>
        </authorList>
    </citation>
    <scope>NUCLEOTIDE SEQUENCE [LARGE SCALE GENOMIC DNA]</scope>
    <source>
        <strain evidence="2 3">DSM 5896</strain>
    </source>
</reference>
<keyword evidence="3" id="KW-1185">Reference proteome</keyword>
<feature type="transmembrane region" description="Helical" evidence="1">
    <location>
        <begin position="71"/>
        <end position="90"/>
    </location>
</feature>
<evidence type="ECO:0000313" key="2">
    <source>
        <dbReference type="EMBL" id="MDQ0393673.1"/>
    </source>
</evidence>
<dbReference type="RefSeq" id="WP_307429344.1">
    <property type="nucleotide sequence ID" value="NZ_JAUSVK010000001.1"/>
</dbReference>
<organism evidence="2 3">
    <name type="scientific">Labrys monachus</name>
    <dbReference type="NCBI Taxonomy" id="217067"/>
    <lineage>
        <taxon>Bacteria</taxon>
        <taxon>Pseudomonadati</taxon>
        <taxon>Pseudomonadota</taxon>
        <taxon>Alphaproteobacteria</taxon>
        <taxon>Hyphomicrobiales</taxon>
        <taxon>Xanthobacteraceae</taxon>
        <taxon>Labrys</taxon>
    </lineage>
</organism>
<sequence length="111" mass="11435">MTVALAAGGTNIWLLLPGLFGVGAAMMVAISTIQVRLTGFAPEARSLMCAMNLISLNAANAFGAWTGRLAISAGFGLTLADLVLFGLTLLGQRRTAKPADPPDPRSTTSEC</sequence>
<comment type="caution">
    <text evidence="2">The sequence shown here is derived from an EMBL/GenBank/DDBJ whole genome shotgun (WGS) entry which is preliminary data.</text>
</comment>
<gene>
    <name evidence="2" type="ORF">J3R73_003465</name>
</gene>
<dbReference type="InterPro" id="IPR036259">
    <property type="entry name" value="MFS_trans_sf"/>
</dbReference>
<dbReference type="Proteomes" id="UP001237448">
    <property type="component" value="Unassembled WGS sequence"/>
</dbReference>
<dbReference type="EMBL" id="JAUSVK010000001">
    <property type="protein sequence ID" value="MDQ0393673.1"/>
    <property type="molecule type" value="Genomic_DNA"/>
</dbReference>